<protein>
    <submittedName>
        <fullName evidence="2">Alpha/beta fold hydrolase</fullName>
    </submittedName>
</protein>
<keyword evidence="3" id="KW-1185">Reference proteome</keyword>
<organism evidence="2 3">
    <name type="scientific">Ideonella alba</name>
    <dbReference type="NCBI Taxonomy" id="2824118"/>
    <lineage>
        <taxon>Bacteria</taxon>
        <taxon>Pseudomonadati</taxon>
        <taxon>Pseudomonadota</taxon>
        <taxon>Betaproteobacteria</taxon>
        <taxon>Burkholderiales</taxon>
        <taxon>Sphaerotilaceae</taxon>
        <taxon>Ideonella</taxon>
    </lineage>
</organism>
<proteinExistence type="predicted"/>
<dbReference type="Pfam" id="PF12697">
    <property type="entry name" value="Abhydrolase_6"/>
    <property type="match status" value="1"/>
</dbReference>
<dbReference type="EMBL" id="JAGQDD010000002">
    <property type="protein sequence ID" value="MBQ0929784.1"/>
    <property type="molecule type" value="Genomic_DNA"/>
</dbReference>
<dbReference type="InterPro" id="IPR000073">
    <property type="entry name" value="AB_hydrolase_1"/>
</dbReference>
<dbReference type="PRINTS" id="PR00412">
    <property type="entry name" value="EPOXHYDRLASE"/>
</dbReference>
<comment type="caution">
    <text evidence="2">The sequence shown here is derived from an EMBL/GenBank/DDBJ whole genome shotgun (WGS) entry which is preliminary data.</text>
</comment>
<dbReference type="SUPFAM" id="SSF53474">
    <property type="entry name" value="alpha/beta-Hydrolases"/>
    <property type="match status" value="1"/>
</dbReference>
<dbReference type="PANTHER" id="PTHR43433">
    <property type="entry name" value="HYDROLASE, ALPHA/BETA FOLD FAMILY PROTEIN"/>
    <property type="match status" value="1"/>
</dbReference>
<dbReference type="InterPro" id="IPR050471">
    <property type="entry name" value="AB_hydrolase"/>
</dbReference>
<dbReference type="InterPro" id="IPR000639">
    <property type="entry name" value="Epox_hydrolase-like"/>
</dbReference>
<dbReference type="AlphaFoldDB" id="A0A940Y3U7"/>
<keyword evidence="2" id="KW-0378">Hydrolase</keyword>
<dbReference type="RefSeq" id="WP_210852033.1">
    <property type="nucleotide sequence ID" value="NZ_JAGQDD010000002.1"/>
</dbReference>
<name>A0A940Y3U7_9BURK</name>
<accession>A0A940Y3U7</accession>
<gene>
    <name evidence="2" type="ORF">KAK03_04730</name>
</gene>
<dbReference type="InterPro" id="IPR029058">
    <property type="entry name" value="AB_hydrolase_fold"/>
</dbReference>
<reference evidence="2 3" key="1">
    <citation type="submission" date="2021-04" db="EMBL/GenBank/DDBJ databases">
        <title>The genome sequence of Ideonella sp. 3Y2.</title>
        <authorList>
            <person name="Liu Y."/>
        </authorList>
    </citation>
    <scope>NUCLEOTIDE SEQUENCE [LARGE SCALE GENOMIC DNA]</scope>
    <source>
        <strain evidence="2 3">3Y2</strain>
    </source>
</reference>
<dbReference type="PANTHER" id="PTHR43433:SF4">
    <property type="entry name" value="NON-HEME CHLOROPEROXIDASE-RELATED"/>
    <property type="match status" value="1"/>
</dbReference>
<sequence length="240" mass="25448">MPPPALLFLPGLLCDAEVWAAQTTAGPHAHLVVEYGLSDDLDTMATLALQQADAAGLGPLAVVGHSMGGRVAMQLWRQAPQRVRGLALMDTAWHPLPAGEAGAAERAGRLRLLEVSRHQGMTAMARDWVQGMVHPDRLGTPLAEAVVAMLARRTPAHQAAQIQALLNRPDASTALRSVSVPTLLLTGEQDGWSPPARHDEMAAMVAGPVTRVDVPHCGHMAPMEAPETVNAALADWLARL</sequence>
<dbReference type="Proteomes" id="UP000676246">
    <property type="component" value="Unassembled WGS sequence"/>
</dbReference>
<dbReference type="Gene3D" id="3.40.50.1820">
    <property type="entry name" value="alpha/beta hydrolase"/>
    <property type="match status" value="1"/>
</dbReference>
<feature type="domain" description="AB hydrolase-1" evidence="1">
    <location>
        <begin position="6"/>
        <end position="232"/>
    </location>
</feature>
<evidence type="ECO:0000259" key="1">
    <source>
        <dbReference type="Pfam" id="PF12697"/>
    </source>
</evidence>
<evidence type="ECO:0000313" key="2">
    <source>
        <dbReference type="EMBL" id="MBQ0929784.1"/>
    </source>
</evidence>
<dbReference type="GO" id="GO:0016787">
    <property type="term" value="F:hydrolase activity"/>
    <property type="evidence" value="ECO:0007669"/>
    <property type="project" value="UniProtKB-KW"/>
</dbReference>
<dbReference type="PRINTS" id="PR00111">
    <property type="entry name" value="ABHYDROLASE"/>
</dbReference>
<evidence type="ECO:0000313" key="3">
    <source>
        <dbReference type="Proteomes" id="UP000676246"/>
    </source>
</evidence>